<dbReference type="GO" id="GO:0046872">
    <property type="term" value="F:metal ion binding"/>
    <property type="evidence" value="ECO:0007669"/>
    <property type="project" value="UniProtKB-KW"/>
</dbReference>
<dbReference type="InterPro" id="IPR017439">
    <property type="entry name" value="Amidohydrolase"/>
</dbReference>
<dbReference type="NCBIfam" id="TIGR01891">
    <property type="entry name" value="amidohydrolases"/>
    <property type="match status" value="1"/>
</dbReference>
<comment type="cofactor">
    <cofactor evidence="2">
        <name>Mn(2+)</name>
        <dbReference type="ChEBI" id="CHEBI:29035"/>
    </cofactor>
    <text evidence="2">The Mn(2+) ion enhances activity.</text>
</comment>
<keyword evidence="2" id="KW-0464">Manganese</keyword>
<evidence type="ECO:0000313" key="4">
    <source>
        <dbReference type="Proteomes" id="UP001139521"/>
    </source>
</evidence>
<feature type="binding site" evidence="2">
    <location>
        <position position="201"/>
    </location>
    <ligand>
        <name>Mn(2+)</name>
        <dbReference type="ChEBI" id="CHEBI:29035"/>
        <label>2</label>
    </ligand>
</feature>
<accession>A0A9X2CM75</accession>
<feature type="binding site" evidence="2">
    <location>
        <position position="139"/>
    </location>
    <ligand>
        <name>Mn(2+)</name>
        <dbReference type="ChEBI" id="CHEBI:29035"/>
        <label>2</label>
    </ligand>
</feature>
<dbReference type="Gene3D" id="3.40.630.10">
    <property type="entry name" value="Zn peptidases"/>
    <property type="match status" value="1"/>
</dbReference>
<gene>
    <name evidence="3" type="ORF">L1967_13070</name>
</gene>
<evidence type="ECO:0000256" key="2">
    <source>
        <dbReference type="PIRSR" id="PIRSR005962-1"/>
    </source>
</evidence>
<comment type="caution">
    <text evidence="3">The sequence shown here is derived from an EMBL/GenBank/DDBJ whole genome shotgun (WGS) entry which is preliminary data.</text>
</comment>
<proteinExistence type="predicted"/>
<dbReference type="CDD" id="cd03886">
    <property type="entry name" value="M20_Acy1"/>
    <property type="match status" value="1"/>
</dbReference>
<organism evidence="3 4">
    <name type="scientific">Zunongwangia pacifica</name>
    <dbReference type="NCBI Taxonomy" id="2911062"/>
    <lineage>
        <taxon>Bacteria</taxon>
        <taxon>Pseudomonadati</taxon>
        <taxon>Bacteroidota</taxon>
        <taxon>Flavobacteriia</taxon>
        <taxon>Flavobacteriales</taxon>
        <taxon>Flavobacteriaceae</taxon>
        <taxon>Zunongwangia</taxon>
    </lineage>
</organism>
<evidence type="ECO:0000256" key="1">
    <source>
        <dbReference type="ARBA" id="ARBA00022801"/>
    </source>
</evidence>
<keyword evidence="4" id="KW-1185">Reference proteome</keyword>
<dbReference type="AlphaFoldDB" id="A0A9X2CM75"/>
<dbReference type="Gene3D" id="3.30.70.360">
    <property type="match status" value="1"/>
</dbReference>
<dbReference type="Pfam" id="PF01546">
    <property type="entry name" value="Peptidase_M20"/>
    <property type="match status" value="1"/>
</dbReference>
<protein>
    <submittedName>
        <fullName evidence="3">M20 family metallopeptidase</fullName>
    </submittedName>
</protein>
<dbReference type="GO" id="GO:0050118">
    <property type="term" value="F:N-acetyldiaminopimelate deacetylase activity"/>
    <property type="evidence" value="ECO:0007669"/>
    <property type="project" value="TreeGrafter"/>
</dbReference>
<dbReference type="InterPro" id="IPR002933">
    <property type="entry name" value="Peptidase_M20"/>
</dbReference>
<name>A0A9X2CM75_9FLAO</name>
<feature type="binding site" evidence="2">
    <location>
        <position position="175"/>
    </location>
    <ligand>
        <name>Mn(2+)</name>
        <dbReference type="ChEBI" id="CHEBI:29035"/>
        <label>2</label>
    </ligand>
</feature>
<sequence length="436" mass="48934">MNITRSIQSLLICPLILVSTMFFGQVTKNEDESTTGIHLIIQQHTEAIFDSLVEIRRDLHQYPELAGEEVRTAAKIAEYLQNLGLEVHQHIGGNGVVAILETHRKGKKIAWRADIDALETDLPDVVAFESTNNGVRHICGHDIHTSIALGIANVLTKIKDRLNGTIYFIFQPAEENWQGAKAMIDDGLFELIDPKEIYALHLAPMPEGLIATKAENIFADYKMIKLKFAKNKDNAELSNYIKKLIHNLQNVPNDSPFWEMQTLMDSKLGLANPNTIFKDYITLNSAVTSKEKDDSINFYASMCTSDPTKLYSVLKQLKSKIKNSEFADQFIDIQFQEELTLVINDKDLTDKAVNTISAIYGNQSAINLHGIIPDGRSDDFAYFQQEIPGVYFLLGGSNYEKGILSMPHSPNFNVDENCIKTGVQYFSSLIAEKTKL</sequence>
<dbReference type="PIRSF" id="PIRSF005962">
    <property type="entry name" value="Pept_M20D_amidohydro"/>
    <property type="match status" value="1"/>
</dbReference>
<dbReference type="GO" id="GO:0019877">
    <property type="term" value="P:diaminopimelate biosynthetic process"/>
    <property type="evidence" value="ECO:0007669"/>
    <property type="project" value="TreeGrafter"/>
</dbReference>
<evidence type="ECO:0000313" key="3">
    <source>
        <dbReference type="EMBL" id="MCL6219225.1"/>
    </source>
</evidence>
<reference evidence="3" key="1">
    <citation type="submission" date="2022-01" db="EMBL/GenBank/DDBJ databases">
        <title>Genome sequencing of Zunongwangia sp. M21534 genome.</title>
        <authorList>
            <person name="Chen Y."/>
            <person name="Dong C."/>
            <person name="Shao Z."/>
        </authorList>
    </citation>
    <scope>NUCLEOTIDE SEQUENCE</scope>
    <source>
        <strain evidence="3">MCCC M21534</strain>
    </source>
</reference>
<keyword evidence="1" id="KW-0378">Hydrolase</keyword>
<dbReference type="PANTHER" id="PTHR11014:SF98">
    <property type="entry name" value="N-ACETYLDIAMINOPIMELATE DEACETYLASE"/>
    <property type="match status" value="1"/>
</dbReference>
<dbReference type="PANTHER" id="PTHR11014">
    <property type="entry name" value="PEPTIDASE M20 FAMILY MEMBER"/>
    <property type="match status" value="1"/>
</dbReference>
<dbReference type="RefSeq" id="WP_249602002.1">
    <property type="nucleotide sequence ID" value="NZ_JAKHSK010000018.1"/>
</dbReference>
<dbReference type="SUPFAM" id="SSF53187">
    <property type="entry name" value="Zn-dependent exopeptidases"/>
    <property type="match status" value="1"/>
</dbReference>
<keyword evidence="2" id="KW-0479">Metal-binding</keyword>
<dbReference type="EMBL" id="JAKHSK010000018">
    <property type="protein sequence ID" value="MCL6219225.1"/>
    <property type="molecule type" value="Genomic_DNA"/>
</dbReference>
<feature type="binding site" evidence="2">
    <location>
        <position position="141"/>
    </location>
    <ligand>
        <name>Mn(2+)</name>
        <dbReference type="ChEBI" id="CHEBI:29035"/>
        <label>2</label>
    </ligand>
</feature>
<dbReference type="Proteomes" id="UP001139521">
    <property type="component" value="Unassembled WGS sequence"/>
</dbReference>
<feature type="binding site" evidence="2">
    <location>
        <position position="408"/>
    </location>
    <ligand>
        <name>Mn(2+)</name>
        <dbReference type="ChEBI" id="CHEBI:29035"/>
        <label>2</label>
    </ligand>
</feature>